<dbReference type="InterPro" id="IPR008920">
    <property type="entry name" value="TF_FadR/GntR_C"/>
</dbReference>
<evidence type="ECO:0000259" key="4">
    <source>
        <dbReference type="Pfam" id="PF07729"/>
    </source>
</evidence>
<evidence type="ECO:0000313" key="5">
    <source>
        <dbReference type="EMBL" id="GEN61769.1"/>
    </source>
</evidence>
<feature type="domain" description="GntR C-terminal" evidence="4">
    <location>
        <begin position="4"/>
        <end position="86"/>
    </location>
</feature>
<dbReference type="SUPFAM" id="SSF48008">
    <property type="entry name" value="GntR ligand-binding domain-like"/>
    <property type="match status" value="1"/>
</dbReference>
<protein>
    <recommendedName>
        <fullName evidence="4">GntR C-terminal domain-containing protein</fullName>
    </recommendedName>
</protein>
<dbReference type="Pfam" id="PF07729">
    <property type="entry name" value="FCD"/>
    <property type="match status" value="1"/>
</dbReference>
<comment type="caution">
    <text evidence="5">The sequence shown here is derived from an EMBL/GenBank/DDBJ whole genome shotgun (WGS) entry which is preliminary data.</text>
</comment>
<keyword evidence="1" id="KW-0805">Transcription regulation</keyword>
<dbReference type="AlphaFoldDB" id="A0A511XFQ1"/>
<dbReference type="GO" id="GO:0003677">
    <property type="term" value="F:DNA binding"/>
    <property type="evidence" value="ECO:0007669"/>
    <property type="project" value="UniProtKB-KW"/>
</dbReference>
<dbReference type="Proteomes" id="UP000321635">
    <property type="component" value="Unassembled WGS sequence"/>
</dbReference>
<evidence type="ECO:0000256" key="2">
    <source>
        <dbReference type="ARBA" id="ARBA00023125"/>
    </source>
</evidence>
<accession>A0A511XFQ1</accession>
<gene>
    <name evidence="5" type="ORF">ANI02nite_36530</name>
</gene>
<evidence type="ECO:0000256" key="1">
    <source>
        <dbReference type="ARBA" id="ARBA00023015"/>
    </source>
</evidence>
<keyword evidence="3" id="KW-0804">Transcription</keyword>
<dbReference type="Gene3D" id="1.20.120.530">
    <property type="entry name" value="GntR ligand-binding domain-like"/>
    <property type="match status" value="1"/>
</dbReference>
<evidence type="ECO:0000256" key="3">
    <source>
        <dbReference type="ARBA" id="ARBA00023163"/>
    </source>
</evidence>
<reference evidence="5 6" key="1">
    <citation type="submission" date="2019-07" db="EMBL/GenBank/DDBJ databases">
        <title>Whole genome shotgun sequence of Acetobacter nitrogenifigens NBRC 105050.</title>
        <authorList>
            <person name="Hosoyama A."/>
            <person name="Uohara A."/>
            <person name="Ohji S."/>
            <person name="Ichikawa N."/>
        </authorList>
    </citation>
    <scope>NUCLEOTIDE SEQUENCE [LARGE SCALE GENOMIC DNA]</scope>
    <source>
        <strain evidence="5 6">NBRC 105050</strain>
    </source>
</reference>
<evidence type="ECO:0000313" key="6">
    <source>
        <dbReference type="Proteomes" id="UP000321635"/>
    </source>
</evidence>
<dbReference type="EMBL" id="BJYF01000093">
    <property type="protein sequence ID" value="GEN61769.1"/>
    <property type="molecule type" value="Genomic_DNA"/>
</dbReference>
<organism evidence="5 6">
    <name type="scientific">Acetobacter nitrogenifigens DSM 23921 = NBRC 105050</name>
    <dbReference type="NCBI Taxonomy" id="1120919"/>
    <lineage>
        <taxon>Bacteria</taxon>
        <taxon>Pseudomonadati</taxon>
        <taxon>Pseudomonadota</taxon>
        <taxon>Alphaproteobacteria</taxon>
        <taxon>Acetobacterales</taxon>
        <taxon>Acetobacteraceae</taxon>
        <taxon>Acetobacter</taxon>
    </lineage>
</organism>
<keyword evidence="6" id="KW-1185">Reference proteome</keyword>
<keyword evidence="2" id="KW-0238">DNA-binding</keyword>
<name>A0A511XFQ1_9PROT</name>
<proteinExistence type="predicted"/>
<sequence>MHNADEQVDYLSADWDFHSALVALSDNRVLQGMYDGLRPNHERVGMTARPTAADLEILDREHSALYDSLMNHDATAGQMWLSRHLDTIGPRGEIISRI</sequence>
<dbReference type="InterPro" id="IPR011711">
    <property type="entry name" value="GntR_C"/>
</dbReference>
<dbReference type="STRING" id="1120919.GCA_000429165_03659"/>